<protein>
    <submittedName>
        <fullName evidence="1">Uncharacterized protein</fullName>
    </submittedName>
</protein>
<accession>U9UEH2</accession>
<evidence type="ECO:0000313" key="1">
    <source>
        <dbReference type="EMBL" id="ESA18047.1"/>
    </source>
</evidence>
<organism evidence="1">
    <name type="scientific">Rhizophagus irregularis (strain DAOM 181602 / DAOM 197198 / MUCL 43194)</name>
    <name type="common">Arbuscular mycorrhizal fungus</name>
    <name type="synonym">Glomus intraradices</name>
    <dbReference type="NCBI Taxonomy" id="747089"/>
    <lineage>
        <taxon>Eukaryota</taxon>
        <taxon>Fungi</taxon>
        <taxon>Fungi incertae sedis</taxon>
        <taxon>Mucoromycota</taxon>
        <taxon>Glomeromycotina</taxon>
        <taxon>Glomeromycetes</taxon>
        <taxon>Glomerales</taxon>
        <taxon>Glomeraceae</taxon>
        <taxon>Rhizophagus</taxon>
    </lineage>
</organism>
<dbReference type="AlphaFoldDB" id="U9UEH2"/>
<dbReference type="Gene3D" id="1.10.10.1010">
    <property type="entry name" value="Intein homing endonuclease, domain IV"/>
    <property type="match status" value="1"/>
</dbReference>
<sequence length="129" mass="15674">MDSFELVKPYEICKKCNRICYAIRFQQNFKNWTSGNDNIDKFIQDTQLSAHYEMNKALEWMPYDRFCNIKYTSKDEFGEVYRANWVDGNIKYWNYANQNWERNIFNIFVNLKSLNNPNDLTFELANKVY</sequence>
<dbReference type="EMBL" id="KI279578">
    <property type="protein sequence ID" value="ESA18047.1"/>
    <property type="molecule type" value="Genomic_DNA"/>
</dbReference>
<gene>
    <name evidence="1" type="ORF">GLOINDRAFT_21127</name>
</gene>
<dbReference type="HOGENOM" id="CLU_000288_7_17_1"/>
<proteinExistence type="predicted"/>
<name>U9UEH2_RHIID</name>
<reference evidence="1" key="1">
    <citation type="submission" date="2013-07" db="EMBL/GenBank/DDBJ databases">
        <title>The genome of an arbuscular mycorrhizal fungus provides insights into the evolution of the oldest plant symbiosis.</title>
        <authorList>
            <consortium name="DOE Joint Genome Institute"/>
            <person name="Tisserant E."/>
            <person name="Malbreil M."/>
            <person name="Kuo A."/>
            <person name="Kohler A."/>
            <person name="Symeonidi A."/>
            <person name="Balestrini R."/>
            <person name="Charron P."/>
            <person name="Duensing N."/>
            <person name="Frei-dit-Frey N."/>
            <person name="Gianinazzi-Pearson V."/>
            <person name="Gilbert B."/>
            <person name="Handa Y."/>
            <person name="Hijri M."/>
            <person name="Kaul R."/>
            <person name="Kawaguchi M."/>
            <person name="Krajinski F."/>
            <person name="Lammers P."/>
            <person name="Lapierre D."/>
            <person name="Masclaux F.G."/>
            <person name="Murat C."/>
            <person name="Morin E."/>
            <person name="Ndikumana S."/>
            <person name="Pagni M."/>
            <person name="Petitpierre D."/>
            <person name="Requena N."/>
            <person name="Rosikiewicz P."/>
            <person name="Riley R."/>
            <person name="Saito K."/>
            <person name="San Clemente H."/>
            <person name="Shapiro H."/>
            <person name="van Tuinen D."/>
            <person name="Becard G."/>
            <person name="Bonfante P."/>
            <person name="Paszkowski U."/>
            <person name="Shachar-Hill Y."/>
            <person name="Young J.P."/>
            <person name="Sanders I.R."/>
            <person name="Henrissat B."/>
            <person name="Rensing S.A."/>
            <person name="Grigoriev I.V."/>
            <person name="Corradi N."/>
            <person name="Roux C."/>
            <person name="Martin F."/>
        </authorList>
    </citation>
    <scope>NUCLEOTIDE SEQUENCE</scope>
    <source>
        <strain evidence="1">DAOM 197198</strain>
    </source>
</reference>